<gene>
    <name evidence="1" type="ORF">RY67_118</name>
</gene>
<evidence type="ECO:0000313" key="1">
    <source>
        <dbReference type="EMBL" id="ALE08194.1"/>
    </source>
</evidence>
<reference evidence="1 2" key="1">
    <citation type="submission" date="2014-12" db="EMBL/GenBank/DDBJ databases">
        <title>Complete genome sequence of Bifidobacterium longum subsp. infantis BT1.</title>
        <authorList>
            <person name="Kim J.F."/>
            <person name="Kwak M.-J."/>
        </authorList>
    </citation>
    <scope>NUCLEOTIDE SEQUENCE [LARGE SCALE GENOMIC DNA]</scope>
    <source>
        <strain evidence="1 2">BT1</strain>
    </source>
</reference>
<proteinExistence type="predicted"/>
<dbReference type="AlphaFoldDB" id="A0A0M4LPQ0"/>
<sequence length="70" mass="7461">MLAAFAHSSGVDGHCRATHAFACNPCCQKVPGPALPIAGRATSRIPRIRRVQLRARICEGNVKAPRRSPG</sequence>
<dbReference type="EMBL" id="CP010411">
    <property type="protein sequence ID" value="ALE08194.1"/>
    <property type="molecule type" value="Genomic_DNA"/>
</dbReference>
<protein>
    <submittedName>
        <fullName evidence="1">Uncharacterized protein</fullName>
    </submittedName>
</protein>
<dbReference type="PATRIC" id="fig|1682.24.peg.117"/>
<name>A0A0M4LPQ0_BIFLI</name>
<accession>A0A0M4LPQ0</accession>
<evidence type="ECO:0000313" key="2">
    <source>
        <dbReference type="Proteomes" id="UP000067206"/>
    </source>
</evidence>
<organism evidence="1 2">
    <name type="scientific">Bifidobacterium longum subsp. infantis</name>
    <dbReference type="NCBI Taxonomy" id="1682"/>
    <lineage>
        <taxon>Bacteria</taxon>
        <taxon>Bacillati</taxon>
        <taxon>Actinomycetota</taxon>
        <taxon>Actinomycetes</taxon>
        <taxon>Bifidobacteriales</taxon>
        <taxon>Bifidobacteriaceae</taxon>
        <taxon>Bifidobacterium</taxon>
    </lineage>
</organism>
<dbReference type="Proteomes" id="UP000067206">
    <property type="component" value="Chromosome"/>
</dbReference>